<accession>A0AC34GJL0</accession>
<evidence type="ECO:0000313" key="1">
    <source>
        <dbReference type="Proteomes" id="UP000887579"/>
    </source>
</evidence>
<organism evidence="1 2">
    <name type="scientific">Panagrolaimus sp. ES5</name>
    <dbReference type="NCBI Taxonomy" id="591445"/>
    <lineage>
        <taxon>Eukaryota</taxon>
        <taxon>Metazoa</taxon>
        <taxon>Ecdysozoa</taxon>
        <taxon>Nematoda</taxon>
        <taxon>Chromadorea</taxon>
        <taxon>Rhabditida</taxon>
        <taxon>Tylenchina</taxon>
        <taxon>Panagrolaimomorpha</taxon>
        <taxon>Panagrolaimoidea</taxon>
        <taxon>Panagrolaimidae</taxon>
        <taxon>Panagrolaimus</taxon>
    </lineage>
</organism>
<sequence>MLIFQVLTLFLSISLSFGRTDFSIKCAQPNHASFSGDKCWMLVSIPMNFIEAAQFCRSFDGNLTSIHSAFDNIYLADMAQQNFALDFFYIGGTNLEDRKTWAWMDGSAMDFADWGN</sequence>
<dbReference type="WBParaSite" id="ES5_v2.g29784.t1">
    <property type="protein sequence ID" value="ES5_v2.g29784.t1"/>
    <property type="gene ID" value="ES5_v2.g29784"/>
</dbReference>
<evidence type="ECO:0000313" key="2">
    <source>
        <dbReference type="WBParaSite" id="ES5_v2.g29784.t1"/>
    </source>
</evidence>
<proteinExistence type="predicted"/>
<name>A0AC34GJL0_9BILA</name>
<dbReference type="Proteomes" id="UP000887579">
    <property type="component" value="Unplaced"/>
</dbReference>
<protein>
    <submittedName>
        <fullName evidence="2">C-type lectin domain-containing protein</fullName>
    </submittedName>
</protein>
<reference evidence="2" key="1">
    <citation type="submission" date="2022-11" db="UniProtKB">
        <authorList>
            <consortium name="WormBaseParasite"/>
        </authorList>
    </citation>
    <scope>IDENTIFICATION</scope>
</reference>